<dbReference type="EMBL" id="FOGZ01000011">
    <property type="protein sequence ID" value="SER79519.1"/>
    <property type="molecule type" value="Genomic_DNA"/>
</dbReference>
<dbReference type="Proteomes" id="UP000198815">
    <property type="component" value="Unassembled WGS sequence"/>
</dbReference>
<dbReference type="InterPro" id="IPR005025">
    <property type="entry name" value="FMN_Rdtase-like_dom"/>
</dbReference>
<name>A0A1H9S5T5_9ACTN</name>
<organism evidence="6 7">
    <name type="scientific">Propionibacterium cyclohexanicum</name>
    <dbReference type="NCBI Taxonomy" id="64702"/>
    <lineage>
        <taxon>Bacteria</taxon>
        <taxon>Bacillati</taxon>
        <taxon>Actinomycetota</taxon>
        <taxon>Actinomycetes</taxon>
        <taxon>Propionibacteriales</taxon>
        <taxon>Propionibacteriaceae</taxon>
        <taxon>Propionibacterium</taxon>
    </lineage>
</organism>
<dbReference type="SUPFAM" id="SSF52218">
    <property type="entry name" value="Flavoproteins"/>
    <property type="match status" value="1"/>
</dbReference>
<dbReference type="STRING" id="64702.SAMN05443377_11136"/>
<dbReference type="PANTHER" id="PTHR43408">
    <property type="entry name" value="FMN REDUCTASE (NADPH)"/>
    <property type="match status" value="1"/>
</dbReference>
<feature type="region of interest" description="Disordered" evidence="4">
    <location>
        <begin position="204"/>
        <end position="226"/>
    </location>
</feature>
<dbReference type="InterPro" id="IPR023932">
    <property type="entry name" value="CE1759_FMN_reduct"/>
</dbReference>
<dbReference type="GO" id="GO:0016491">
    <property type="term" value="F:oxidoreductase activity"/>
    <property type="evidence" value="ECO:0007669"/>
    <property type="project" value="UniProtKB-KW"/>
</dbReference>
<proteinExistence type="predicted"/>
<accession>A0A1H9S5T5</accession>
<dbReference type="InterPro" id="IPR051814">
    <property type="entry name" value="NAD(P)H-dep_FMN_reductase"/>
</dbReference>
<dbReference type="NCBIfam" id="TIGR04037">
    <property type="entry name" value="LLM_duo_CE1759"/>
    <property type="match status" value="1"/>
</dbReference>
<dbReference type="OrthoDB" id="1643408at2"/>
<evidence type="ECO:0000256" key="4">
    <source>
        <dbReference type="SAM" id="MobiDB-lite"/>
    </source>
</evidence>
<dbReference type="PANTHER" id="PTHR43408:SF2">
    <property type="entry name" value="FMN REDUCTASE (NADPH)"/>
    <property type="match status" value="1"/>
</dbReference>
<reference evidence="6 7" key="1">
    <citation type="submission" date="2016-10" db="EMBL/GenBank/DDBJ databases">
        <authorList>
            <person name="de Groot N.N."/>
        </authorList>
    </citation>
    <scope>NUCLEOTIDE SEQUENCE [LARGE SCALE GENOMIC DNA]</scope>
    <source>
        <strain evidence="6 7">DSM 16859</strain>
    </source>
</reference>
<dbReference type="Gene3D" id="3.40.50.360">
    <property type="match status" value="1"/>
</dbReference>
<feature type="domain" description="NADPH-dependent FMN reductase-like" evidence="5">
    <location>
        <begin position="28"/>
        <end position="178"/>
    </location>
</feature>
<dbReference type="InterPro" id="IPR029039">
    <property type="entry name" value="Flavoprotein-like_sf"/>
</dbReference>
<keyword evidence="7" id="KW-1185">Reference proteome</keyword>
<sequence length="241" mass="25663">MRPLMPRCWRLARGSRTVTERAVGEDPVKILAISAGLGTPSATRMLVDKLAAAVRGQLPAVAAAQPVEIVEVREIATDLLSAQLGHLMPAGLRQLQQRIHRADALIAVAPVHNGQPAALFSLLFEVLDEATLRDKPVLLGATGGTARHSLVIDRAMLPMLHYLHALVAPISIFAATDDWAGDSLDRRAQQAAASLLRLVPGTITTARGSASPPPQEPRVTEGNDFESMLRRVAQGRRAAGG</sequence>
<keyword evidence="2" id="KW-0288">FMN</keyword>
<keyword evidence="1" id="KW-0285">Flavoprotein</keyword>
<dbReference type="Pfam" id="PF03358">
    <property type="entry name" value="FMN_red"/>
    <property type="match status" value="1"/>
</dbReference>
<evidence type="ECO:0000256" key="3">
    <source>
        <dbReference type="ARBA" id="ARBA00023002"/>
    </source>
</evidence>
<evidence type="ECO:0000313" key="6">
    <source>
        <dbReference type="EMBL" id="SER79519.1"/>
    </source>
</evidence>
<evidence type="ECO:0000256" key="2">
    <source>
        <dbReference type="ARBA" id="ARBA00022643"/>
    </source>
</evidence>
<evidence type="ECO:0000259" key="5">
    <source>
        <dbReference type="Pfam" id="PF03358"/>
    </source>
</evidence>
<evidence type="ECO:0000256" key="1">
    <source>
        <dbReference type="ARBA" id="ARBA00022630"/>
    </source>
</evidence>
<gene>
    <name evidence="6" type="ORF">SAMN05443377_11136</name>
</gene>
<protein>
    <submittedName>
        <fullName evidence="6">FMN reductase</fullName>
    </submittedName>
</protein>
<dbReference type="AlphaFoldDB" id="A0A1H9S5T5"/>
<evidence type="ECO:0000313" key="7">
    <source>
        <dbReference type="Proteomes" id="UP000198815"/>
    </source>
</evidence>
<keyword evidence="3" id="KW-0560">Oxidoreductase</keyword>